<gene>
    <name evidence="1" type="ORF">MNBD_BACTEROID03-232</name>
</gene>
<sequence length="103" mass="12218">MTEYFKDYETIRFRVEYSIPCGNPEEINFAAQPYEEMDSDEMANDPNYFLIYGKLDYTMSMHVGYKGFVFKITEDLHNRIGEMFKIVRAEHLRVYSNSGKNDT</sequence>
<dbReference type="EMBL" id="UOEL01000058">
    <property type="protein sequence ID" value="VAW11254.1"/>
    <property type="molecule type" value="Genomic_DNA"/>
</dbReference>
<dbReference type="AlphaFoldDB" id="A0A3B0TRH9"/>
<organism evidence="1">
    <name type="scientific">hydrothermal vent metagenome</name>
    <dbReference type="NCBI Taxonomy" id="652676"/>
    <lineage>
        <taxon>unclassified sequences</taxon>
        <taxon>metagenomes</taxon>
        <taxon>ecological metagenomes</taxon>
    </lineage>
</organism>
<protein>
    <submittedName>
        <fullName evidence="1">Uncharacterized protein</fullName>
    </submittedName>
</protein>
<reference evidence="1" key="1">
    <citation type="submission" date="2018-06" db="EMBL/GenBank/DDBJ databases">
        <authorList>
            <person name="Zhirakovskaya E."/>
        </authorList>
    </citation>
    <scope>NUCLEOTIDE SEQUENCE</scope>
</reference>
<evidence type="ECO:0000313" key="1">
    <source>
        <dbReference type="EMBL" id="VAW11254.1"/>
    </source>
</evidence>
<name>A0A3B0TRH9_9ZZZZ</name>
<proteinExistence type="predicted"/>
<accession>A0A3B0TRH9</accession>